<dbReference type="RefSeq" id="WP_260992131.1">
    <property type="nucleotide sequence ID" value="NZ_JAODWD010000002.1"/>
</dbReference>
<dbReference type="Proteomes" id="UP001206639">
    <property type="component" value="Unassembled WGS sequence"/>
</dbReference>
<sequence length="199" mass="21741">MTTPEGVFINCPFDDEHRLVHHAIVTAVVACGFEPRSALETGSTALPRMQRISHALRSSRYSVHDLSRAFGDPKRSNLARLNMPFELGMAFFHAESVGVRHDWLGLVPSSHPHSEFISDLSGYDLKNFDGTAEGVIPPLLSWLASRVPPLPTGLDPTVLGDLLPDVDAVIAAENLKWGGHLPWIKLVGVVRDLLAAKLI</sequence>
<reference evidence="2" key="1">
    <citation type="submission" date="2023-07" db="EMBL/GenBank/DDBJ databases">
        <authorList>
            <person name="Deng Y."/>
            <person name="Zhang Y.-Q."/>
        </authorList>
    </citation>
    <scope>NUCLEOTIDE SEQUENCE [LARGE SCALE GENOMIC DNA]</scope>
    <source>
        <strain evidence="2">CPCC 205710</strain>
    </source>
</reference>
<protein>
    <submittedName>
        <fullName evidence="1">Uncharacterized protein</fullName>
    </submittedName>
</protein>
<accession>A0ABT2M6Z5</accession>
<organism evidence="1 2">
    <name type="scientific">Mycobacterium deserti</name>
    <dbReference type="NCBI Taxonomy" id="2978347"/>
    <lineage>
        <taxon>Bacteria</taxon>
        <taxon>Bacillati</taxon>
        <taxon>Actinomycetota</taxon>
        <taxon>Actinomycetes</taxon>
        <taxon>Mycobacteriales</taxon>
        <taxon>Mycobacteriaceae</taxon>
        <taxon>Mycobacterium</taxon>
    </lineage>
</organism>
<name>A0ABT2M6Z5_9MYCO</name>
<comment type="caution">
    <text evidence="1">The sequence shown here is derived from an EMBL/GenBank/DDBJ whole genome shotgun (WGS) entry which is preliminary data.</text>
</comment>
<evidence type="ECO:0000313" key="1">
    <source>
        <dbReference type="EMBL" id="MCT7658041.1"/>
    </source>
</evidence>
<dbReference type="EMBL" id="JAODWD010000002">
    <property type="protein sequence ID" value="MCT7658041.1"/>
    <property type="molecule type" value="Genomic_DNA"/>
</dbReference>
<gene>
    <name evidence="1" type="ORF">N4S67_06365</name>
</gene>
<proteinExistence type="predicted"/>
<evidence type="ECO:0000313" key="2">
    <source>
        <dbReference type="Proteomes" id="UP001206639"/>
    </source>
</evidence>
<keyword evidence="2" id="KW-1185">Reference proteome</keyword>